<evidence type="ECO:0000256" key="1">
    <source>
        <dbReference type="ARBA" id="ARBA00022723"/>
    </source>
</evidence>
<dbReference type="GeneID" id="104748148"/>
<keyword evidence="3" id="KW-0862">Zinc</keyword>
<reference evidence="8" key="2">
    <citation type="submission" date="2025-08" db="UniProtKB">
        <authorList>
            <consortium name="RefSeq"/>
        </authorList>
    </citation>
    <scope>IDENTIFICATION</scope>
    <source>
        <tissue evidence="8">Leaf</tissue>
    </source>
</reference>
<dbReference type="RefSeq" id="XP_010468133.1">
    <property type="nucleotide sequence ID" value="XM_010469831.1"/>
</dbReference>
<evidence type="ECO:0000256" key="3">
    <source>
        <dbReference type="ARBA" id="ARBA00022833"/>
    </source>
</evidence>
<keyword evidence="5" id="KW-0472">Membrane</keyword>
<keyword evidence="2 4" id="KW-0863">Zinc-finger</keyword>
<evidence type="ECO:0000313" key="8">
    <source>
        <dbReference type="RefSeq" id="XP_010468133.1"/>
    </source>
</evidence>
<keyword evidence="5" id="KW-0812">Transmembrane</keyword>
<reference evidence="7" key="1">
    <citation type="journal article" date="2014" name="Nat. Commun.">
        <title>The emerging biofuel crop Camelina sativa retains a highly undifferentiated hexaploid genome structure.</title>
        <authorList>
            <person name="Kagale S."/>
            <person name="Koh C."/>
            <person name="Nixon J."/>
            <person name="Bollina V."/>
            <person name="Clarke W.E."/>
            <person name="Tuteja R."/>
            <person name="Spillane C."/>
            <person name="Robinson S.J."/>
            <person name="Links M.G."/>
            <person name="Clarke C."/>
            <person name="Higgins E.E."/>
            <person name="Huebert T."/>
            <person name="Sharpe A.G."/>
            <person name="Parkin I.A."/>
        </authorList>
    </citation>
    <scope>NUCLEOTIDE SEQUENCE [LARGE SCALE GENOMIC DNA]</scope>
    <source>
        <strain evidence="7">cv. DH55</strain>
    </source>
</reference>
<dbReference type="Proteomes" id="UP000694864">
    <property type="component" value="Chromosome 15"/>
</dbReference>
<gene>
    <name evidence="8" type="primary">LOC104748148</name>
</gene>
<feature type="transmembrane region" description="Helical" evidence="5">
    <location>
        <begin position="131"/>
        <end position="148"/>
    </location>
</feature>
<protein>
    <submittedName>
        <fullName evidence="8">Uncharacterized protein At4g04775-like</fullName>
    </submittedName>
</protein>
<keyword evidence="7" id="KW-1185">Reference proteome</keyword>
<evidence type="ECO:0000256" key="5">
    <source>
        <dbReference type="SAM" id="Phobius"/>
    </source>
</evidence>
<accession>A0ABM0WAK9</accession>
<sequence>MSNISGSSSCSTNVRERGRVVGVPKRCWCGEAIVAKTSKSDHNPNRRYLRCVYAAGNKLMNDSHVFKWVDDALLDEVETMKEFISETMKEKKMQMELQMELEKKMVMEVEKEIFERIEDVKDEFKSRMNRMIIVLVFGCMIMIGLVKLI</sequence>
<proteinExistence type="predicted"/>
<name>A0ABM0WAK9_CAMSA</name>
<dbReference type="InterPro" id="IPR010666">
    <property type="entry name" value="Znf_GRF"/>
</dbReference>
<dbReference type="PROSITE" id="PS51999">
    <property type="entry name" value="ZF_GRF"/>
    <property type="match status" value="1"/>
</dbReference>
<dbReference type="PANTHER" id="PTHR33248">
    <property type="entry name" value="ZINC ION-BINDING PROTEIN"/>
    <property type="match status" value="1"/>
</dbReference>
<evidence type="ECO:0000259" key="6">
    <source>
        <dbReference type="PROSITE" id="PS51999"/>
    </source>
</evidence>
<evidence type="ECO:0000313" key="7">
    <source>
        <dbReference type="Proteomes" id="UP000694864"/>
    </source>
</evidence>
<evidence type="ECO:0000256" key="4">
    <source>
        <dbReference type="PROSITE-ProRule" id="PRU01343"/>
    </source>
</evidence>
<evidence type="ECO:0000256" key="2">
    <source>
        <dbReference type="ARBA" id="ARBA00022771"/>
    </source>
</evidence>
<organism evidence="7 8">
    <name type="scientific">Camelina sativa</name>
    <name type="common">False flax</name>
    <name type="synonym">Myagrum sativum</name>
    <dbReference type="NCBI Taxonomy" id="90675"/>
    <lineage>
        <taxon>Eukaryota</taxon>
        <taxon>Viridiplantae</taxon>
        <taxon>Streptophyta</taxon>
        <taxon>Embryophyta</taxon>
        <taxon>Tracheophyta</taxon>
        <taxon>Spermatophyta</taxon>
        <taxon>Magnoliopsida</taxon>
        <taxon>eudicotyledons</taxon>
        <taxon>Gunneridae</taxon>
        <taxon>Pentapetalae</taxon>
        <taxon>rosids</taxon>
        <taxon>malvids</taxon>
        <taxon>Brassicales</taxon>
        <taxon>Brassicaceae</taxon>
        <taxon>Camelineae</taxon>
        <taxon>Camelina</taxon>
    </lineage>
</organism>
<keyword evidence="1" id="KW-0479">Metal-binding</keyword>
<keyword evidence="5" id="KW-1133">Transmembrane helix</keyword>
<feature type="domain" description="GRF-type" evidence="6">
    <location>
        <begin position="27"/>
        <end position="72"/>
    </location>
</feature>